<organism evidence="1 2">
    <name type="scientific">Hydnum rufescens UP504</name>
    <dbReference type="NCBI Taxonomy" id="1448309"/>
    <lineage>
        <taxon>Eukaryota</taxon>
        <taxon>Fungi</taxon>
        <taxon>Dikarya</taxon>
        <taxon>Basidiomycota</taxon>
        <taxon>Agaricomycotina</taxon>
        <taxon>Agaricomycetes</taxon>
        <taxon>Cantharellales</taxon>
        <taxon>Hydnaceae</taxon>
        <taxon>Hydnum</taxon>
    </lineage>
</organism>
<protein>
    <recommendedName>
        <fullName evidence="3">Tc1-like transposase DDE domain-containing protein</fullName>
    </recommendedName>
</protein>
<evidence type="ECO:0000313" key="1">
    <source>
        <dbReference type="EMBL" id="KAF9507541.1"/>
    </source>
</evidence>
<sequence>ILLLLSIDGYIAHDIVEGAVTGEVFERFLQEQVVSSLMHLYPGPCSVLLLDNCSIHHGLAV</sequence>
<accession>A0A9P6AMK0</accession>
<evidence type="ECO:0000313" key="2">
    <source>
        <dbReference type="Proteomes" id="UP000886523"/>
    </source>
</evidence>
<dbReference type="EMBL" id="MU129078">
    <property type="protein sequence ID" value="KAF9507541.1"/>
    <property type="molecule type" value="Genomic_DNA"/>
</dbReference>
<feature type="non-terminal residue" evidence="1">
    <location>
        <position position="1"/>
    </location>
</feature>
<evidence type="ECO:0008006" key="3">
    <source>
        <dbReference type="Google" id="ProtNLM"/>
    </source>
</evidence>
<dbReference type="OrthoDB" id="2142724at2759"/>
<dbReference type="Proteomes" id="UP000886523">
    <property type="component" value="Unassembled WGS sequence"/>
</dbReference>
<name>A0A9P6AMK0_9AGAM</name>
<dbReference type="AlphaFoldDB" id="A0A9P6AMK0"/>
<keyword evidence="2" id="KW-1185">Reference proteome</keyword>
<gene>
    <name evidence="1" type="ORF">BS47DRAFT_1303878</name>
</gene>
<dbReference type="InterPro" id="IPR036397">
    <property type="entry name" value="RNaseH_sf"/>
</dbReference>
<comment type="caution">
    <text evidence="1">The sequence shown here is derived from an EMBL/GenBank/DDBJ whole genome shotgun (WGS) entry which is preliminary data.</text>
</comment>
<reference evidence="1" key="1">
    <citation type="journal article" date="2020" name="Nat. Commun.">
        <title>Large-scale genome sequencing of mycorrhizal fungi provides insights into the early evolution of symbiotic traits.</title>
        <authorList>
            <person name="Miyauchi S."/>
            <person name="Kiss E."/>
            <person name="Kuo A."/>
            <person name="Drula E."/>
            <person name="Kohler A."/>
            <person name="Sanchez-Garcia M."/>
            <person name="Morin E."/>
            <person name="Andreopoulos B."/>
            <person name="Barry K.W."/>
            <person name="Bonito G."/>
            <person name="Buee M."/>
            <person name="Carver A."/>
            <person name="Chen C."/>
            <person name="Cichocki N."/>
            <person name="Clum A."/>
            <person name="Culley D."/>
            <person name="Crous P.W."/>
            <person name="Fauchery L."/>
            <person name="Girlanda M."/>
            <person name="Hayes R.D."/>
            <person name="Keri Z."/>
            <person name="LaButti K."/>
            <person name="Lipzen A."/>
            <person name="Lombard V."/>
            <person name="Magnuson J."/>
            <person name="Maillard F."/>
            <person name="Murat C."/>
            <person name="Nolan M."/>
            <person name="Ohm R.A."/>
            <person name="Pangilinan J."/>
            <person name="Pereira M.F."/>
            <person name="Perotto S."/>
            <person name="Peter M."/>
            <person name="Pfister S."/>
            <person name="Riley R."/>
            <person name="Sitrit Y."/>
            <person name="Stielow J.B."/>
            <person name="Szollosi G."/>
            <person name="Zifcakova L."/>
            <person name="Stursova M."/>
            <person name="Spatafora J.W."/>
            <person name="Tedersoo L."/>
            <person name="Vaario L.M."/>
            <person name="Yamada A."/>
            <person name="Yan M."/>
            <person name="Wang P."/>
            <person name="Xu J."/>
            <person name="Bruns T."/>
            <person name="Baldrian P."/>
            <person name="Vilgalys R."/>
            <person name="Dunand C."/>
            <person name="Henrissat B."/>
            <person name="Grigoriev I.V."/>
            <person name="Hibbett D."/>
            <person name="Nagy L.G."/>
            <person name="Martin F.M."/>
        </authorList>
    </citation>
    <scope>NUCLEOTIDE SEQUENCE</scope>
    <source>
        <strain evidence="1">UP504</strain>
    </source>
</reference>
<dbReference type="GO" id="GO:0003676">
    <property type="term" value="F:nucleic acid binding"/>
    <property type="evidence" value="ECO:0007669"/>
    <property type="project" value="InterPro"/>
</dbReference>
<dbReference type="Gene3D" id="3.30.420.10">
    <property type="entry name" value="Ribonuclease H-like superfamily/Ribonuclease H"/>
    <property type="match status" value="1"/>
</dbReference>
<proteinExistence type="predicted"/>